<protein>
    <submittedName>
        <fullName evidence="2">Uncharacterized protein</fullName>
    </submittedName>
</protein>
<evidence type="ECO:0000313" key="3">
    <source>
        <dbReference type="Proteomes" id="UP001628179"/>
    </source>
</evidence>
<proteinExistence type="predicted"/>
<dbReference type="Proteomes" id="UP001628179">
    <property type="component" value="Unassembled WGS sequence"/>
</dbReference>
<comment type="caution">
    <text evidence="2">The sequence shown here is derived from an EMBL/GenBank/DDBJ whole genome shotgun (WGS) entry which is preliminary data.</text>
</comment>
<gene>
    <name evidence="2" type="ORF">MFIFM68171_08201</name>
</gene>
<keyword evidence="3" id="KW-1185">Reference proteome</keyword>
<feature type="region of interest" description="Disordered" evidence="1">
    <location>
        <begin position="177"/>
        <end position="203"/>
    </location>
</feature>
<dbReference type="EMBL" id="BAAFSV010000004">
    <property type="protein sequence ID" value="GAB1317991.1"/>
    <property type="molecule type" value="Genomic_DNA"/>
</dbReference>
<reference evidence="2 3" key="1">
    <citation type="submission" date="2024-09" db="EMBL/GenBank/DDBJ databases">
        <title>Itraconazole resistance in Madurella fahalii resulting from another homologue of gene encoding cytochrome P450 14-alpha sterol demethylase (CYP51).</title>
        <authorList>
            <person name="Yoshioka I."/>
            <person name="Fahal A.H."/>
            <person name="Kaneko S."/>
            <person name="Yaguchi T."/>
        </authorList>
    </citation>
    <scope>NUCLEOTIDE SEQUENCE [LARGE SCALE GENOMIC DNA]</scope>
    <source>
        <strain evidence="2 3">IFM 68171</strain>
    </source>
</reference>
<feature type="region of interest" description="Disordered" evidence="1">
    <location>
        <begin position="1"/>
        <end position="20"/>
    </location>
</feature>
<dbReference type="GeneID" id="98178944"/>
<accession>A0ABQ0GJU4</accession>
<sequence>MPNILPPRVFASPRDDEVSDSAEDIFNANGAPQSSEILASNLLHGRSDEGTGWREPSSGIIQRPQHKSPVSLLGNSMVTENSPRSFPLYYSINRHNNQRHTRSSSKSGYGAGGSYAQSYRSDMSTAYAIKAARYPLLYEKLKAPAAARKALKIWKNKKDGKAAVVEETNDRLLIQDAQRAANDSPGPVDDNGTRRDGSTTENIDLQVLAQNDRHRNEAARDSSEAGKIAAASAAPSTAMVVHRARPTGDLPAQHMTFSEPILEKTRRGSRLRISCSLEQSYPNFFIECTYVYIDKSETVNLSRTDTRLSFATISTRENLWVVAMEKRGYNEAFIKGFVGEAEYDRLDKLGSEPIKGRPKSTPVTEAVTKKIRILDGFDLGGIWCAAAGFYQMDIFIPADGYRGKKQL</sequence>
<evidence type="ECO:0000313" key="2">
    <source>
        <dbReference type="EMBL" id="GAB1317991.1"/>
    </source>
</evidence>
<evidence type="ECO:0000256" key="1">
    <source>
        <dbReference type="SAM" id="MobiDB-lite"/>
    </source>
</evidence>
<name>A0ABQ0GJU4_9PEZI</name>
<organism evidence="2 3">
    <name type="scientific">Madurella fahalii</name>
    <dbReference type="NCBI Taxonomy" id="1157608"/>
    <lineage>
        <taxon>Eukaryota</taxon>
        <taxon>Fungi</taxon>
        <taxon>Dikarya</taxon>
        <taxon>Ascomycota</taxon>
        <taxon>Pezizomycotina</taxon>
        <taxon>Sordariomycetes</taxon>
        <taxon>Sordariomycetidae</taxon>
        <taxon>Sordariales</taxon>
        <taxon>Sordariales incertae sedis</taxon>
        <taxon>Madurella</taxon>
    </lineage>
</organism>
<dbReference type="RefSeq" id="XP_070919722.1">
    <property type="nucleotide sequence ID" value="XM_071063621.1"/>
</dbReference>
<feature type="region of interest" description="Disordered" evidence="1">
    <location>
        <begin position="46"/>
        <end position="77"/>
    </location>
</feature>